<dbReference type="InterPro" id="IPR025049">
    <property type="entry name" value="Mfa-like_1"/>
</dbReference>
<protein>
    <submittedName>
        <fullName evidence="3">Carbohydrate-binding domain-containing protein</fullName>
    </submittedName>
</protein>
<accession>A0A6H0KIM8</accession>
<evidence type="ECO:0000313" key="3">
    <source>
        <dbReference type="EMBL" id="QIU93262.1"/>
    </source>
</evidence>
<feature type="signal peptide" evidence="2">
    <location>
        <begin position="1"/>
        <end position="26"/>
    </location>
</feature>
<dbReference type="KEGG" id="bfc:BacF7301_03470"/>
<feature type="compositionally biased region" description="Polar residues" evidence="1">
    <location>
        <begin position="55"/>
        <end position="70"/>
    </location>
</feature>
<reference evidence="3 4" key="1">
    <citation type="submission" date="2020-03" db="EMBL/GenBank/DDBJ databases">
        <title>Genomic analysis of Bacteroides faecium CBA7301.</title>
        <authorList>
            <person name="Kim J."/>
            <person name="Roh S.W."/>
        </authorList>
    </citation>
    <scope>NUCLEOTIDE SEQUENCE [LARGE SCALE GENOMIC DNA]</scope>
    <source>
        <strain evidence="3 4">CBA7301</strain>
    </source>
</reference>
<feature type="region of interest" description="Disordered" evidence="1">
    <location>
        <begin position="52"/>
        <end position="75"/>
    </location>
</feature>
<name>A0A6H0KIM8_9BACE</name>
<dbReference type="RefSeq" id="WP_167960238.1">
    <property type="nucleotide sequence ID" value="NZ_CP050831.1"/>
</dbReference>
<dbReference type="AlphaFoldDB" id="A0A6H0KIM8"/>
<keyword evidence="4" id="KW-1185">Reference proteome</keyword>
<dbReference type="Gene3D" id="2.60.40.2630">
    <property type="match status" value="1"/>
</dbReference>
<evidence type="ECO:0000313" key="4">
    <source>
        <dbReference type="Proteomes" id="UP000501780"/>
    </source>
</evidence>
<keyword evidence="2" id="KW-0732">Signal</keyword>
<evidence type="ECO:0000256" key="1">
    <source>
        <dbReference type="SAM" id="MobiDB-lite"/>
    </source>
</evidence>
<sequence length="496" mass="52587">MNIQQLIPYCLLAGLLSFSACESEQAAEMNEAGTELPDGMYPLTFTAVQAVPEGTPQTRVSENPDGTSSKWDGGEVIGVKIGNSPQEGSYTLDENGNVTATLPVYWQNTDEQAVYGWYPKENTDVSLTGQDHVSKFPYILKGEGKGKYNDVNGISLSFTHQLAKFRVKLEGTADNLQDAKVSFYGYTSCSNNQGTVTTEGKTKDYLPTQKTNDGYYTAILAPDDLTQNGNNKFVKIEVNENIYYYNPDIKLVAGNVYTYTVQKVNKPEPTTIDLTKGDYTIEKRGTYKVTGTISNHQLTVNADATVILDNVTMTHTSSSIIKIQNNATATLELEGTSTLTSTGGVEAPIFPQPNSTVVIQGNGTLNVTGAYACAGIGGGHHDGYIFTYRNAGNIRILGGTIIAKGGSGAAGIGCGSYGNCGTIEILGGNITATKGDGWGNNAIGGLQDGMAGTTVCEAITLSNCTINLINGTIKAKTITPDINNAEALKAANVTIN</sequence>
<dbReference type="Proteomes" id="UP000501780">
    <property type="component" value="Chromosome"/>
</dbReference>
<dbReference type="Pfam" id="PF13149">
    <property type="entry name" value="Mfa_like_1"/>
    <property type="match status" value="1"/>
</dbReference>
<feature type="chain" id="PRO_5026021465" evidence="2">
    <location>
        <begin position="27"/>
        <end position="496"/>
    </location>
</feature>
<proteinExistence type="predicted"/>
<evidence type="ECO:0000256" key="2">
    <source>
        <dbReference type="SAM" id="SignalP"/>
    </source>
</evidence>
<organism evidence="3 4">
    <name type="scientific">Bacteroides faecium</name>
    <dbReference type="NCBI Taxonomy" id="2715212"/>
    <lineage>
        <taxon>Bacteria</taxon>
        <taxon>Pseudomonadati</taxon>
        <taxon>Bacteroidota</taxon>
        <taxon>Bacteroidia</taxon>
        <taxon>Bacteroidales</taxon>
        <taxon>Bacteroidaceae</taxon>
        <taxon>Bacteroides</taxon>
    </lineage>
</organism>
<gene>
    <name evidence="3" type="ORF">BacF7301_03470</name>
</gene>
<dbReference type="EMBL" id="CP050831">
    <property type="protein sequence ID" value="QIU93262.1"/>
    <property type="molecule type" value="Genomic_DNA"/>
</dbReference>